<gene>
    <name evidence="1" type="ORF">SSPO_000660</name>
</gene>
<proteinExistence type="predicted"/>
<organism evidence="1 2">
    <name type="scientific">Streptomyces antimycoticus</name>
    <dbReference type="NCBI Taxonomy" id="68175"/>
    <lineage>
        <taxon>Bacteria</taxon>
        <taxon>Bacillati</taxon>
        <taxon>Actinomycetota</taxon>
        <taxon>Actinomycetes</taxon>
        <taxon>Kitasatosporales</taxon>
        <taxon>Streptomycetaceae</taxon>
        <taxon>Streptomyces</taxon>
        <taxon>Streptomyces violaceusniger group</taxon>
    </lineage>
</organism>
<dbReference type="AlphaFoldDB" id="A0A499UDN6"/>
<evidence type="ECO:0000313" key="1">
    <source>
        <dbReference type="EMBL" id="BBJ37348.1"/>
    </source>
</evidence>
<protein>
    <submittedName>
        <fullName evidence="1">Uncharacterized protein</fullName>
    </submittedName>
</protein>
<name>A0A499UDN6_9ACTN</name>
<evidence type="ECO:0000313" key="2">
    <source>
        <dbReference type="Proteomes" id="UP000463951"/>
    </source>
</evidence>
<dbReference type="Gene3D" id="3.30.450.30">
    <property type="entry name" value="Dynein light chain 2a, cytoplasmic"/>
    <property type="match status" value="1"/>
</dbReference>
<sequence>MAAALSSMQAASRHASALCSAEEASWKQAWIQFGDTCLHMFAAGSHTYIAVAVTKDADMNLIADNTGVALKQLRCHQREWPHELDTQFFQPQRFLDRRPANPRCNA</sequence>
<reference evidence="1 2" key="1">
    <citation type="journal article" date="2020" name="Int. J. Syst. Evol. Microbiol.">
        <title>Reclassification of Streptomyces castelarensis and Streptomyces sporoclivatus as later heterotypic synonyms of Streptomyces antimycoticus.</title>
        <authorList>
            <person name="Komaki H."/>
            <person name="Tamura T."/>
        </authorList>
    </citation>
    <scope>NUCLEOTIDE SEQUENCE [LARGE SCALE GENOMIC DNA]</scope>
    <source>
        <strain evidence="1 2">NBRC 100767</strain>
    </source>
</reference>
<dbReference type="Proteomes" id="UP000463951">
    <property type="component" value="Chromosome"/>
</dbReference>
<dbReference type="EMBL" id="AP019620">
    <property type="protein sequence ID" value="BBJ37348.1"/>
    <property type="molecule type" value="Genomic_DNA"/>
</dbReference>
<dbReference type="SUPFAM" id="SSF103196">
    <property type="entry name" value="Roadblock/LC7 domain"/>
    <property type="match status" value="1"/>
</dbReference>
<accession>A0A499UDN6</accession>